<reference evidence="2" key="1">
    <citation type="submission" date="2019-04" db="EMBL/GenBank/DDBJ databases">
        <title>Sequencing of skin fungus with MAO and IRED activity.</title>
        <authorList>
            <person name="Marsaioli A.J."/>
            <person name="Bonatto J.M.C."/>
            <person name="Reis Junior O."/>
        </authorList>
    </citation>
    <scope>NUCLEOTIDE SEQUENCE</scope>
    <source>
        <strain evidence="2">30M1</strain>
    </source>
</reference>
<feature type="compositionally biased region" description="Low complexity" evidence="1">
    <location>
        <begin position="414"/>
        <end position="429"/>
    </location>
</feature>
<feature type="compositionally biased region" description="Acidic residues" evidence="1">
    <location>
        <begin position="440"/>
        <end position="450"/>
    </location>
</feature>
<name>A0A9P4TAW9_CURKU</name>
<proteinExistence type="predicted"/>
<dbReference type="AlphaFoldDB" id="A0A9P4TAW9"/>
<dbReference type="OrthoDB" id="3753685at2759"/>
<evidence type="ECO:0000256" key="1">
    <source>
        <dbReference type="SAM" id="MobiDB-lite"/>
    </source>
</evidence>
<organism evidence="2 3">
    <name type="scientific">Curvularia kusanoi</name>
    <name type="common">Cochliobolus kusanoi</name>
    <dbReference type="NCBI Taxonomy" id="90978"/>
    <lineage>
        <taxon>Eukaryota</taxon>
        <taxon>Fungi</taxon>
        <taxon>Dikarya</taxon>
        <taxon>Ascomycota</taxon>
        <taxon>Pezizomycotina</taxon>
        <taxon>Dothideomycetes</taxon>
        <taxon>Pleosporomycetidae</taxon>
        <taxon>Pleosporales</taxon>
        <taxon>Pleosporineae</taxon>
        <taxon>Pleosporaceae</taxon>
        <taxon>Curvularia</taxon>
    </lineage>
</organism>
<evidence type="ECO:0000313" key="3">
    <source>
        <dbReference type="Proteomes" id="UP000801428"/>
    </source>
</evidence>
<sequence length="450" mass="52176">MTLKHAQQALHSELVEVGLDEEVDGIGEREAPWKWLTFYEMENAVKATEAVYDTDNHVPMTGDMEKARFDVRTYEEVQRWQQGDWEGDHTEVVSVAVMEWQIEEGKEKEVLDFYKSEAAPTIASSPDTLRFRLFKIINATVLQADSYKTLERKKLHKYLTIAELASEEWPWDVVVKLGEKPQWIQYFEGQKVVHYYKKYPYTCFISVSDSEAATEKRILYWKSSYLAKLIVIIKIRTDGMTPALLRIEGQPDLVIWVSDFAKPKDGKPMSWDTLFERAPKTEIMLSMKQAHDCGAWGDDFWQKTYWQKDEWLMCRAIPKSRVEDVWPCKGTQIMKSLNSSKILTESWHSKDFEWDANNTFWEVLGKQGMSVFDKDDKKLKHVSKKAKLDTNLQDLACQQKPKKPTRLAMDNEEALAGAAATKSSYAANSTHNKKRSADFSTDESEEEVWE</sequence>
<evidence type="ECO:0000313" key="2">
    <source>
        <dbReference type="EMBL" id="KAF2998861.1"/>
    </source>
</evidence>
<keyword evidence="3" id="KW-1185">Reference proteome</keyword>
<dbReference type="EMBL" id="SWKU01000018">
    <property type="protein sequence ID" value="KAF2998861.1"/>
    <property type="molecule type" value="Genomic_DNA"/>
</dbReference>
<accession>A0A9P4TAW9</accession>
<gene>
    <name evidence="2" type="ORF">E8E13_003797</name>
</gene>
<comment type="caution">
    <text evidence="2">The sequence shown here is derived from an EMBL/GenBank/DDBJ whole genome shotgun (WGS) entry which is preliminary data.</text>
</comment>
<protein>
    <submittedName>
        <fullName evidence="2">Uncharacterized protein</fullName>
    </submittedName>
</protein>
<feature type="region of interest" description="Disordered" evidence="1">
    <location>
        <begin position="400"/>
        <end position="450"/>
    </location>
</feature>
<dbReference type="Proteomes" id="UP000801428">
    <property type="component" value="Unassembled WGS sequence"/>
</dbReference>